<proteinExistence type="predicted"/>
<reference evidence="3 4" key="1">
    <citation type="submission" date="2019-03" db="EMBL/GenBank/DDBJ databases">
        <title>First draft genome of Liparis tanakae, snailfish: a comprehensive survey of snailfish specific genes.</title>
        <authorList>
            <person name="Kim W."/>
            <person name="Song I."/>
            <person name="Jeong J.-H."/>
            <person name="Kim D."/>
            <person name="Kim S."/>
            <person name="Ryu S."/>
            <person name="Song J.Y."/>
            <person name="Lee S.K."/>
        </authorList>
    </citation>
    <scope>NUCLEOTIDE SEQUENCE [LARGE SCALE GENOMIC DNA]</scope>
    <source>
        <tissue evidence="3">Muscle</tissue>
    </source>
</reference>
<dbReference type="SUPFAM" id="SSF103657">
    <property type="entry name" value="BAR/IMD domain-like"/>
    <property type="match status" value="1"/>
</dbReference>
<evidence type="ECO:0000256" key="1">
    <source>
        <dbReference type="SAM" id="Phobius"/>
    </source>
</evidence>
<keyword evidence="1" id="KW-1133">Transmembrane helix</keyword>
<keyword evidence="4" id="KW-1185">Reference proteome</keyword>
<sequence length="127" mass="14446">MRVSPPQLVKLCSGMIEAGKAYISANKLFVNGIRDLSQQCKKDETVSECLEKCGESLQEIINYHMVSRPALQTEPINVTTGFRVDPNAPLRRQKMLIKIQFYSIQFICIAQFHKLLICLGGFYNLYT</sequence>
<gene>
    <name evidence="3" type="primary">ACAP3_0</name>
    <name evidence="3" type="ORF">EYF80_065958</name>
</gene>
<protein>
    <submittedName>
        <fullName evidence="3">Arf-GAP with coiled-coil, ANK repeat and PH domain-containing protein 3</fullName>
    </submittedName>
</protein>
<evidence type="ECO:0000259" key="2">
    <source>
        <dbReference type="Pfam" id="PF16746"/>
    </source>
</evidence>
<feature type="transmembrane region" description="Helical" evidence="1">
    <location>
        <begin position="101"/>
        <end position="126"/>
    </location>
</feature>
<comment type="caution">
    <text evidence="3">The sequence shown here is derived from an EMBL/GenBank/DDBJ whole genome shotgun (WGS) entry which is preliminary data.</text>
</comment>
<dbReference type="Gene3D" id="1.20.1270.60">
    <property type="entry name" value="Arfaptin homology (AH) domain/BAR domain"/>
    <property type="match status" value="1"/>
</dbReference>
<dbReference type="GO" id="GO:0005737">
    <property type="term" value="C:cytoplasm"/>
    <property type="evidence" value="ECO:0007669"/>
    <property type="project" value="InterPro"/>
</dbReference>
<name>A0A4Z2E578_9TELE</name>
<dbReference type="Proteomes" id="UP000314294">
    <property type="component" value="Unassembled WGS sequence"/>
</dbReference>
<dbReference type="OrthoDB" id="10070851at2759"/>
<keyword evidence="1" id="KW-0472">Membrane</keyword>
<feature type="domain" description="BAR" evidence="2">
    <location>
        <begin position="7"/>
        <end position="67"/>
    </location>
</feature>
<accession>A0A4Z2E578</accession>
<evidence type="ECO:0000313" key="4">
    <source>
        <dbReference type="Proteomes" id="UP000314294"/>
    </source>
</evidence>
<dbReference type="InterPro" id="IPR027267">
    <property type="entry name" value="AH/BAR_dom_sf"/>
</dbReference>
<dbReference type="AlphaFoldDB" id="A0A4Z2E578"/>
<dbReference type="EMBL" id="SRLO01016936">
    <property type="protein sequence ID" value="TNN23919.1"/>
    <property type="molecule type" value="Genomic_DNA"/>
</dbReference>
<evidence type="ECO:0000313" key="3">
    <source>
        <dbReference type="EMBL" id="TNN23919.1"/>
    </source>
</evidence>
<keyword evidence="1" id="KW-0812">Transmembrane</keyword>
<dbReference type="Pfam" id="PF16746">
    <property type="entry name" value="BAR_3"/>
    <property type="match status" value="1"/>
</dbReference>
<dbReference type="InterPro" id="IPR004148">
    <property type="entry name" value="BAR_dom"/>
</dbReference>
<organism evidence="3 4">
    <name type="scientific">Liparis tanakae</name>
    <name type="common">Tanaka's snailfish</name>
    <dbReference type="NCBI Taxonomy" id="230148"/>
    <lineage>
        <taxon>Eukaryota</taxon>
        <taxon>Metazoa</taxon>
        <taxon>Chordata</taxon>
        <taxon>Craniata</taxon>
        <taxon>Vertebrata</taxon>
        <taxon>Euteleostomi</taxon>
        <taxon>Actinopterygii</taxon>
        <taxon>Neopterygii</taxon>
        <taxon>Teleostei</taxon>
        <taxon>Neoteleostei</taxon>
        <taxon>Acanthomorphata</taxon>
        <taxon>Eupercaria</taxon>
        <taxon>Perciformes</taxon>
        <taxon>Cottioidei</taxon>
        <taxon>Cottales</taxon>
        <taxon>Liparidae</taxon>
        <taxon>Liparis</taxon>
    </lineage>
</organism>